<accession>A0ABP5E005</accession>
<dbReference type="SMART" id="SM00382">
    <property type="entry name" value="AAA"/>
    <property type="match status" value="1"/>
</dbReference>
<dbReference type="InterPro" id="IPR003593">
    <property type="entry name" value="AAA+_ATPase"/>
</dbReference>
<evidence type="ECO:0000259" key="10">
    <source>
        <dbReference type="PROSITE" id="PS50893"/>
    </source>
</evidence>
<evidence type="ECO:0000256" key="9">
    <source>
        <dbReference type="ARBA" id="ARBA00049985"/>
    </source>
</evidence>
<comment type="similarity">
    <text evidence="9">Belongs to the ABC transporter superfamily. Drug exporter-1 (DrugE1) (TC 3.A.1.105) family.</text>
</comment>
<dbReference type="SUPFAM" id="SSF52540">
    <property type="entry name" value="P-loop containing nucleoside triphosphate hydrolases"/>
    <property type="match status" value="1"/>
</dbReference>
<gene>
    <name evidence="11" type="ORF">GCM10009754_79500</name>
</gene>
<comment type="subcellular location">
    <subcellularLocation>
        <location evidence="1">Cell membrane</location>
        <topology evidence="1">Peripheral membrane protein</topology>
        <orientation evidence="1">Cytoplasmic side</orientation>
    </subcellularLocation>
</comment>
<evidence type="ECO:0000256" key="4">
    <source>
        <dbReference type="ARBA" id="ARBA00022741"/>
    </source>
</evidence>
<dbReference type="InterPro" id="IPR027417">
    <property type="entry name" value="P-loop_NTPase"/>
</dbReference>
<keyword evidence="12" id="KW-1185">Reference proteome</keyword>
<keyword evidence="8" id="KW-0046">Antibiotic resistance</keyword>
<proteinExistence type="inferred from homology"/>
<dbReference type="PROSITE" id="PS50893">
    <property type="entry name" value="ABC_TRANSPORTER_2"/>
    <property type="match status" value="1"/>
</dbReference>
<keyword evidence="3" id="KW-1003">Cell membrane</keyword>
<keyword evidence="5 11" id="KW-0067">ATP-binding</keyword>
<evidence type="ECO:0000313" key="11">
    <source>
        <dbReference type="EMBL" id="GAA1989337.1"/>
    </source>
</evidence>
<evidence type="ECO:0000256" key="6">
    <source>
        <dbReference type="ARBA" id="ARBA00022967"/>
    </source>
</evidence>
<dbReference type="InterPro" id="IPR003439">
    <property type="entry name" value="ABC_transporter-like_ATP-bd"/>
</dbReference>
<evidence type="ECO:0000313" key="12">
    <source>
        <dbReference type="Proteomes" id="UP001501116"/>
    </source>
</evidence>
<evidence type="ECO:0000256" key="7">
    <source>
        <dbReference type="ARBA" id="ARBA00023136"/>
    </source>
</evidence>
<dbReference type="Gene3D" id="3.40.50.300">
    <property type="entry name" value="P-loop containing nucleotide triphosphate hydrolases"/>
    <property type="match status" value="1"/>
</dbReference>
<dbReference type="RefSeq" id="WP_344430728.1">
    <property type="nucleotide sequence ID" value="NZ_BAAANN010000051.1"/>
</dbReference>
<keyword evidence="7" id="KW-0472">Membrane</keyword>
<dbReference type="PANTHER" id="PTHR42711">
    <property type="entry name" value="ABC TRANSPORTER ATP-BINDING PROTEIN"/>
    <property type="match status" value="1"/>
</dbReference>
<protein>
    <submittedName>
        <fullName evidence="11">Daunorubicin resistance protein DrrA family ABC transporter ATP-binding protein</fullName>
    </submittedName>
</protein>
<dbReference type="EMBL" id="BAAANN010000051">
    <property type="protein sequence ID" value="GAA1989337.1"/>
    <property type="molecule type" value="Genomic_DNA"/>
</dbReference>
<dbReference type="PANTHER" id="PTHR42711:SF19">
    <property type="entry name" value="DOXORUBICIN RESISTANCE ATP-BINDING PROTEIN DRRA"/>
    <property type="match status" value="1"/>
</dbReference>
<dbReference type="PROSITE" id="PS00211">
    <property type="entry name" value="ABC_TRANSPORTER_1"/>
    <property type="match status" value="1"/>
</dbReference>
<evidence type="ECO:0000256" key="1">
    <source>
        <dbReference type="ARBA" id="ARBA00004413"/>
    </source>
</evidence>
<name>A0ABP5E005_9PSEU</name>
<evidence type="ECO:0000256" key="5">
    <source>
        <dbReference type="ARBA" id="ARBA00022840"/>
    </source>
</evidence>
<dbReference type="Pfam" id="PF13732">
    <property type="entry name" value="DrrA1-3_C"/>
    <property type="match status" value="1"/>
</dbReference>
<dbReference type="NCBIfam" id="TIGR01188">
    <property type="entry name" value="drrA"/>
    <property type="match status" value="1"/>
</dbReference>
<dbReference type="InterPro" id="IPR017871">
    <property type="entry name" value="ABC_transporter-like_CS"/>
</dbReference>
<dbReference type="InterPro" id="IPR025302">
    <property type="entry name" value="DrrA1/2-like_C"/>
</dbReference>
<dbReference type="InterPro" id="IPR050763">
    <property type="entry name" value="ABC_transporter_ATP-binding"/>
</dbReference>
<evidence type="ECO:0000256" key="8">
    <source>
        <dbReference type="ARBA" id="ARBA00023251"/>
    </source>
</evidence>
<dbReference type="InterPro" id="IPR005894">
    <property type="entry name" value="DrrA"/>
</dbReference>
<organism evidence="11 12">
    <name type="scientific">Amycolatopsis minnesotensis</name>
    <dbReference type="NCBI Taxonomy" id="337894"/>
    <lineage>
        <taxon>Bacteria</taxon>
        <taxon>Bacillati</taxon>
        <taxon>Actinomycetota</taxon>
        <taxon>Actinomycetes</taxon>
        <taxon>Pseudonocardiales</taxon>
        <taxon>Pseudonocardiaceae</taxon>
        <taxon>Amycolatopsis</taxon>
    </lineage>
</organism>
<evidence type="ECO:0000256" key="2">
    <source>
        <dbReference type="ARBA" id="ARBA00022448"/>
    </source>
</evidence>
<dbReference type="Pfam" id="PF00005">
    <property type="entry name" value="ABC_tran"/>
    <property type="match status" value="1"/>
</dbReference>
<dbReference type="GO" id="GO:0005524">
    <property type="term" value="F:ATP binding"/>
    <property type="evidence" value="ECO:0007669"/>
    <property type="project" value="UniProtKB-KW"/>
</dbReference>
<feature type="domain" description="ABC transporter" evidence="10">
    <location>
        <begin position="6"/>
        <end position="236"/>
    </location>
</feature>
<sequence length="312" mass="33139">MTTSAIAVSGLRKAFGDKVVLDGVDLDVRAGTVFSLLGPNGAGKTTTVNVLTTLMAADGGTVRVAGHDVATGAKAVRAAIGVTGQFAAVDELLSGQENLQLMADLNRAAAGNGKRIVADLLKRFDLVESAQKPASTYSGGMRRKLDLAMTLVGNPRIIFLDEPTTGLDPRSRRTMWSIIRELVADGVTIFLTTQYLEEADQLADRVAVLDQGRLVAQGTPDDLKRQIPGTHVRLRFTSVAELDNAARLFPGATRDDEALALRVPSDGGTKSLRALLDRLDENALAAEEFSVQTPDLDDVFLALTGRTAEAVK</sequence>
<evidence type="ECO:0000256" key="3">
    <source>
        <dbReference type="ARBA" id="ARBA00022475"/>
    </source>
</evidence>
<keyword evidence="4" id="KW-0547">Nucleotide-binding</keyword>
<comment type="caution">
    <text evidence="11">The sequence shown here is derived from an EMBL/GenBank/DDBJ whole genome shotgun (WGS) entry which is preliminary data.</text>
</comment>
<keyword evidence="2" id="KW-0813">Transport</keyword>
<reference evidence="12" key="1">
    <citation type="journal article" date="2019" name="Int. J. Syst. Evol. Microbiol.">
        <title>The Global Catalogue of Microorganisms (GCM) 10K type strain sequencing project: providing services to taxonomists for standard genome sequencing and annotation.</title>
        <authorList>
            <consortium name="The Broad Institute Genomics Platform"/>
            <consortium name="The Broad Institute Genome Sequencing Center for Infectious Disease"/>
            <person name="Wu L."/>
            <person name="Ma J."/>
        </authorList>
    </citation>
    <scope>NUCLEOTIDE SEQUENCE [LARGE SCALE GENOMIC DNA]</scope>
    <source>
        <strain evidence="12">JCM 14545</strain>
    </source>
</reference>
<keyword evidence="6" id="KW-1278">Translocase</keyword>
<dbReference type="Proteomes" id="UP001501116">
    <property type="component" value="Unassembled WGS sequence"/>
</dbReference>